<evidence type="ECO:0000256" key="3">
    <source>
        <dbReference type="RuleBase" id="RU361235"/>
    </source>
</evidence>
<keyword evidence="3" id="KW-0732">Signal</keyword>
<sequence>MQFSKNLLAGWLLVVSSVSATSLRPAHEDRSAGCKRTAPTAAVKNGTYVGLCNSKYKQDFFLGMPYAKKPARFTVAEPLSTTWTSARSATKYPPHCMGFGPDMIGYEMSEDCLQINVVRPAGVSPSAQLPVAVWIHGGGLTMGGSADKRYNLTFIVQNSVELGTPIIAVSFNYRMAAFGFLSGNEVQASGATNLGFRDQRLALQWIQENIAAFGGAPDKVTLWGESAGAISINAQLFAYNGRDDGLFRAAVSQSGFGGALHRWPGGMNNTVIPQTNYNKLVAATACADTLGTPASLDCLRSLPLEDLMAVLSNQALGVAIWLPAMDGDFIADYPSNQVRDGRFPRIPVLMGQNTDEGASFGANRSATGRGINTDEELKESLERIIFGPHPNLPKLIDELLAVYPNIQAVGIPSLDKFPVITPELPEAAMLGLQYRRTTAIYGDWMQSYQLRRGAIAWSKYGVPVWNYRFDVTNVGVPGYLSAAHFQEIPYVFYNIDGVGYARNPFEGAPKSYKTLAKVMSNTWIRFFVTMDPSGGRSTGRPDSRPVQWPLYDAASGGGVGKNLVWDADKVSYIEWDDFRAEGINWMIENSLSALGS</sequence>
<dbReference type="PROSITE" id="PS00122">
    <property type="entry name" value="CARBOXYLESTERASE_B_1"/>
    <property type="match status" value="1"/>
</dbReference>
<evidence type="ECO:0000313" key="6">
    <source>
        <dbReference type="Proteomes" id="UP001301769"/>
    </source>
</evidence>
<feature type="chain" id="PRO_5042667675" description="Carboxylic ester hydrolase" evidence="3">
    <location>
        <begin position="21"/>
        <end position="596"/>
    </location>
</feature>
<dbReference type="EMBL" id="MU858079">
    <property type="protein sequence ID" value="KAK4215498.1"/>
    <property type="molecule type" value="Genomic_DNA"/>
</dbReference>
<keyword evidence="2 3" id="KW-0378">Hydrolase</keyword>
<feature type="signal peptide" evidence="3">
    <location>
        <begin position="1"/>
        <end position="20"/>
    </location>
</feature>
<name>A0AAN7B974_9PEZI</name>
<dbReference type="InterPro" id="IPR029058">
    <property type="entry name" value="AB_hydrolase_fold"/>
</dbReference>
<dbReference type="PANTHER" id="PTHR43918">
    <property type="entry name" value="ACETYLCHOLINESTERASE"/>
    <property type="match status" value="1"/>
</dbReference>
<dbReference type="InterPro" id="IPR019826">
    <property type="entry name" value="Carboxylesterase_B_AS"/>
</dbReference>
<dbReference type="Gene3D" id="3.40.50.1820">
    <property type="entry name" value="alpha/beta hydrolase"/>
    <property type="match status" value="1"/>
</dbReference>
<evidence type="ECO:0000256" key="2">
    <source>
        <dbReference type="ARBA" id="ARBA00022801"/>
    </source>
</evidence>
<organism evidence="5 6">
    <name type="scientific">Rhypophila decipiens</name>
    <dbReference type="NCBI Taxonomy" id="261697"/>
    <lineage>
        <taxon>Eukaryota</taxon>
        <taxon>Fungi</taxon>
        <taxon>Dikarya</taxon>
        <taxon>Ascomycota</taxon>
        <taxon>Pezizomycotina</taxon>
        <taxon>Sordariomycetes</taxon>
        <taxon>Sordariomycetidae</taxon>
        <taxon>Sordariales</taxon>
        <taxon>Naviculisporaceae</taxon>
        <taxon>Rhypophila</taxon>
    </lineage>
</organism>
<reference evidence="5" key="1">
    <citation type="journal article" date="2023" name="Mol. Phylogenet. Evol.">
        <title>Genome-scale phylogeny and comparative genomics of the fungal order Sordariales.</title>
        <authorList>
            <person name="Hensen N."/>
            <person name="Bonometti L."/>
            <person name="Westerberg I."/>
            <person name="Brannstrom I.O."/>
            <person name="Guillou S."/>
            <person name="Cros-Aarteil S."/>
            <person name="Calhoun S."/>
            <person name="Haridas S."/>
            <person name="Kuo A."/>
            <person name="Mondo S."/>
            <person name="Pangilinan J."/>
            <person name="Riley R."/>
            <person name="LaButti K."/>
            <person name="Andreopoulos B."/>
            <person name="Lipzen A."/>
            <person name="Chen C."/>
            <person name="Yan M."/>
            <person name="Daum C."/>
            <person name="Ng V."/>
            <person name="Clum A."/>
            <person name="Steindorff A."/>
            <person name="Ohm R.A."/>
            <person name="Martin F."/>
            <person name="Silar P."/>
            <person name="Natvig D.O."/>
            <person name="Lalanne C."/>
            <person name="Gautier V."/>
            <person name="Ament-Velasquez S.L."/>
            <person name="Kruys A."/>
            <person name="Hutchinson M.I."/>
            <person name="Powell A.J."/>
            <person name="Barry K."/>
            <person name="Miller A.N."/>
            <person name="Grigoriev I.V."/>
            <person name="Debuchy R."/>
            <person name="Gladieux P."/>
            <person name="Hiltunen Thoren M."/>
            <person name="Johannesson H."/>
        </authorList>
    </citation>
    <scope>NUCLEOTIDE SEQUENCE</scope>
    <source>
        <strain evidence="5">PSN293</strain>
    </source>
</reference>
<dbReference type="Pfam" id="PF00135">
    <property type="entry name" value="COesterase"/>
    <property type="match status" value="1"/>
</dbReference>
<feature type="domain" description="Carboxylesterase type B" evidence="4">
    <location>
        <begin position="46"/>
        <end position="553"/>
    </location>
</feature>
<dbReference type="SUPFAM" id="SSF53474">
    <property type="entry name" value="alpha/beta-Hydrolases"/>
    <property type="match status" value="1"/>
</dbReference>
<dbReference type="AlphaFoldDB" id="A0AAN7B974"/>
<dbReference type="InterPro" id="IPR050654">
    <property type="entry name" value="AChE-related_enzymes"/>
</dbReference>
<keyword evidence="6" id="KW-1185">Reference proteome</keyword>
<evidence type="ECO:0000256" key="1">
    <source>
        <dbReference type="ARBA" id="ARBA00005964"/>
    </source>
</evidence>
<comment type="similarity">
    <text evidence="1 3">Belongs to the type-B carboxylesterase/lipase family.</text>
</comment>
<dbReference type="PANTHER" id="PTHR43918:SF4">
    <property type="entry name" value="CARBOXYLIC ESTER HYDROLASE"/>
    <property type="match status" value="1"/>
</dbReference>
<evidence type="ECO:0000259" key="4">
    <source>
        <dbReference type="Pfam" id="PF00135"/>
    </source>
</evidence>
<dbReference type="InterPro" id="IPR002018">
    <property type="entry name" value="CarbesteraseB"/>
</dbReference>
<dbReference type="Proteomes" id="UP001301769">
    <property type="component" value="Unassembled WGS sequence"/>
</dbReference>
<dbReference type="EC" id="3.1.1.-" evidence="3"/>
<reference evidence="5" key="2">
    <citation type="submission" date="2023-05" db="EMBL/GenBank/DDBJ databases">
        <authorList>
            <consortium name="Lawrence Berkeley National Laboratory"/>
            <person name="Steindorff A."/>
            <person name="Hensen N."/>
            <person name="Bonometti L."/>
            <person name="Westerberg I."/>
            <person name="Brannstrom I.O."/>
            <person name="Guillou S."/>
            <person name="Cros-Aarteil S."/>
            <person name="Calhoun S."/>
            <person name="Haridas S."/>
            <person name="Kuo A."/>
            <person name="Mondo S."/>
            <person name="Pangilinan J."/>
            <person name="Riley R."/>
            <person name="Labutti K."/>
            <person name="Andreopoulos B."/>
            <person name="Lipzen A."/>
            <person name="Chen C."/>
            <person name="Yanf M."/>
            <person name="Daum C."/>
            <person name="Ng V."/>
            <person name="Clum A."/>
            <person name="Ohm R."/>
            <person name="Martin F."/>
            <person name="Silar P."/>
            <person name="Natvig D."/>
            <person name="Lalanne C."/>
            <person name="Gautier V."/>
            <person name="Ament-Velasquez S.L."/>
            <person name="Kruys A."/>
            <person name="Hutchinson M.I."/>
            <person name="Powell A.J."/>
            <person name="Barry K."/>
            <person name="Miller A.N."/>
            <person name="Grigoriev I.V."/>
            <person name="Debuchy R."/>
            <person name="Gladieux P."/>
            <person name="Thoren M.H."/>
            <person name="Johannesson H."/>
        </authorList>
    </citation>
    <scope>NUCLEOTIDE SEQUENCE</scope>
    <source>
        <strain evidence="5">PSN293</strain>
    </source>
</reference>
<proteinExistence type="inferred from homology"/>
<evidence type="ECO:0000313" key="5">
    <source>
        <dbReference type="EMBL" id="KAK4215498.1"/>
    </source>
</evidence>
<accession>A0AAN7B974</accession>
<comment type="caution">
    <text evidence="5">The sequence shown here is derived from an EMBL/GenBank/DDBJ whole genome shotgun (WGS) entry which is preliminary data.</text>
</comment>
<dbReference type="GO" id="GO:0052689">
    <property type="term" value="F:carboxylic ester hydrolase activity"/>
    <property type="evidence" value="ECO:0007669"/>
    <property type="project" value="TreeGrafter"/>
</dbReference>
<protein>
    <recommendedName>
        <fullName evidence="3">Carboxylic ester hydrolase</fullName>
        <ecNumber evidence="3">3.1.1.-</ecNumber>
    </recommendedName>
</protein>
<gene>
    <name evidence="5" type="ORF">QBC37DRAFT_123210</name>
</gene>